<dbReference type="Proteomes" id="UP000306441">
    <property type="component" value="Unassembled WGS sequence"/>
</dbReference>
<dbReference type="InterPro" id="IPR037138">
    <property type="entry name" value="His_deacetylse_dom_sf"/>
</dbReference>
<sequence>MKTVYSPLHAGHAGTMELNSGELMPGFEKPSRAEIIRARVESEKLGPILAPEPHDLAAARRVHRADYIDFLPTIYPAWEESGRSGSAIPFTWPTRGLRGDVRPETIDALLGFYSFDAGAPFVKGTWDAIKSSYEVALTAAALVKNGERTAFALCRPPGHHAGDAFMGGYCYINNAAVVAQWYRDQGAARVSILDVDYHHGNGTQQIFYARGDVQVLNLHADPMVEYPFFLGHADEKGEGAGEGFNLNYPMPFGTTFETWSAALDDACGKLAAYAPDVVVVSLGVDTFEKDPISQFKLKCADYPAIGCRIAKLGLPTLFVMEGGYAVDEIGVNAVGVLTGFEEASRG</sequence>
<evidence type="ECO:0000313" key="7">
    <source>
        <dbReference type="EMBL" id="THF57539.1"/>
    </source>
</evidence>
<dbReference type="PRINTS" id="PR01270">
    <property type="entry name" value="HDASUPER"/>
</dbReference>
<evidence type="ECO:0000259" key="6">
    <source>
        <dbReference type="Pfam" id="PF00850"/>
    </source>
</evidence>
<feature type="domain" description="Histone deacetylase" evidence="6">
    <location>
        <begin position="28"/>
        <end position="333"/>
    </location>
</feature>
<proteinExistence type="inferred from homology"/>
<evidence type="ECO:0000256" key="4">
    <source>
        <dbReference type="ARBA" id="ARBA00022801"/>
    </source>
</evidence>
<reference evidence="7 8" key="1">
    <citation type="submission" date="2019-04" db="EMBL/GenBank/DDBJ databases">
        <title>Mesorhizobium composti sp. nov., isolated from compost.</title>
        <authorList>
            <person name="Lin S.-Y."/>
            <person name="Hameed A."/>
            <person name="Hsieh Y.-T."/>
            <person name="Young C.-C."/>
        </authorList>
    </citation>
    <scope>NUCLEOTIDE SEQUENCE [LARGE SCALE GENOMIC DNA]</scope>
    <source>
        <strain evidence="7 8">CC-YTH430</strain>
    </source>
</reference>
<keyword evidence="3" id="KW-0479">Metal-binding</keyword>
<name>A0ABY2Q843_9HYPH</name>
<dbReference type="RefSeq" id="WP_136357098.1">
    <property type="nucleotide sequence ID" value="NZ_SSNY01000005.1"/>
</dbReference>
<comment type="similarity">
    <text evidence="2">Belongs to the histone deacetylase family.</text>
</comment>
<keyword evidence="8" id="KW-1185">Reference proteome</keyword>
<evidence type="ECO:0000256" key="3">
    <source>
        <dbReference type="ARBA" id="ARBA00022723"/>
    </source>
</evidence>
<protein>
    <submittedName>
        <fullName evidence="7">Histone deacetylase family protein</fullName>
    </submittedName>
</protein>
<organism evidence="7 8">
    <name type="scientific">Ollibium composti</name>
    <dbReference type="NCBI Taxonomy" id="2675109"/>
    <lineage>
        <taxon>Bacteria</taxon>
        <taxon>Pseudomonadati</taxon>
        <taxon>Pseudomonadota</taxon>
        <taxon>Alphaproteobacteria</taxon>
        <taxon>Hyphomicrobiales</taxon>
        <taxon>Phyllobacteriaceae</taxon>
        <taxon>Ollibium</taxon>
    </lineage>
</organism>
<dbReference type="InterPro" id="IPR023696">
    <property type="entry name" value="Ureohydrolase_dom_sf"/>
</dbReference>
<dbReference type="Pfam" id="PF00850">
    <property type="entry name" value="Hist_deacetyl"/>
    <property type="match status" value="1"/>
</dbReference>
<dbReference type="CDD" id="cd10001">
    <property type="entry name" value="HDAC_classII_APAH"/>
    <property type="match status" value="1"/>
</dbReference>
<keyword evidence="5" id="KW-0862">Zinc</keyword>
<dbReference type="InterPro" id="IPR023801">
    <property type="entry name" value="His_deacetylse_dom"/>
</dbReference>
<dbReference type="SUPFAM" id="SSF52768">
    <property type="entry name" value="Arginase/deacetylase"/>
    <property type="match status" value="1"/>
</dbReference>
<keyword evidence="4" id="KW-0378">Hydrolase</keyword>
<dbReference type="PANTHER" id="PTHR10625">
    <property type="entry name" value="HISTONE DEACETYLASE HDAC1-RELATED"/>
    <property type="match status" value="1"/>
</dbReference>
<dbReference type="PANTHER" id="PTHR10625:SF17">
    <property type="entry name" value="HISTONE DEACETYLASE 8"/>
    <property type="match status" value="1"/>
</dbReference>
<comment type="caution">
    <text evidence="7">The sequence shown here is derived from an EMBL/GenBank/DDBJ whole genome shotgun (WGS) entry which is preliminary data.</text>
</comment>
<evidence type="ECO:0000313" key="8">
    <source>
        <dbReference type="Proteomes" id="UP000306441"/>
    </source>
</evidence>
<evidence type="ECO:0000256" key="2">
    <source>
        <dbReference type="ARBA" id="ARBA00005947"/>
    </source>
</evidence>
<accession>A0ABY2Q843</accession>
<dbReference type="Gene3D" id="3.40.800.20">
    <property type="entry name" value="Histone deacetylase domain"/>
    <property type="match status" value="1"/>
</dbReference>
<dbReference type="EMBL" id="SSNY01000005">
    <property type="protein sequence ID" value="THF57539.1"/>
    <property type="molecule type" value="Genomic_DNA"/>
</dbReference>
<gene>
    <name evidence="7" type="ORF">E6C48_11085</name>
</gene>
<evidence type="ECO:0000256" key="5">
    <source>
        <dbReference type="ARBA" id="ARBA00022833"/>
    </source>
</evidence>
<comment type="cofactor">
    <cofactor evidence="1">
        <name>Zn(2+)</name>
        <dbReference type="ChEBI" id="CHEBI:29105"/>
    </cofactor>
</comment>
<evidence type="ECO:0000256" key="1">
    <source>
        <dbReference type="ARBA" id="ARBA00001947"/>
    </source>
</evidence>
<dbReference type="InterPro" id="IPR000286">
    <property type="entry name" value="HDACs"/>
</dbReference>